<dbReference type="GO" id="GO:0055052">
    <property type="term" value="C:ATP-binding cassette (ABC) transporter complex, substrate-binding subunit-containing"/>
    <property type="evidence" value="ECO:0007669"/>
    <property type="project" value="TreeGrafter"/>
</dbReference>
<dbReference type="SUPFAM" id="SSF53850">
    <property type="entry name" value="Periplasmic binding protein-like II"/>
    <property type="match status" value="1"/>
</dbReference>
<dbReference type="AlphaFoldDB" id="A0A4V5MZS7"/>
<accession>A0A4V5MZS7</accession>
<evidence type="ECO:0000313" key="6">
    <source>
        <dbReference type="Proteomes" id="UP000305778"/>
    </source>
</evidence>
<organism evidence="5 6">
    <name type="scientific">Actinacidiphila oryziradicis</name>
    <dbReference type="NCBI Taxonomy" id="2571141"/>
    <lineage>
        <taxon>Bacteria</taxon>
        <taxon>Bacillati</taxon>
        <taxon>Actinomycetota</taxon>
        <taxon>Actinomycetes</taxon>
        <taxon>Kitasatosporales</taxon>
        <taxon>Streptomycetaceae</taxon>
        <taxon>Actinacidiphila</taxon>
    </lineage>
</organism>
<feature type="compositionally biased region" description="Basic residues" evidence="4">
    <location>
        <begin position="136"/>
        <end position="150"/>
    </location>
</feature>
<dbReference type="InterPro" id="IPR006059">
    <property type="entry name" value="SBP"/>
</dbReference>
<proteinExistence type="inferred from homology"/>
<protein>
    <submittedName>
        <fullName evidence="5">Extracellular solute-binding protein</fullName>
    </submittedName>
</protein>
<comment type="caution">
    <text evidence="5">The sequence shown here is derived from an EMBL/GenBank/DDBJ whole genome shotgun (WGS) entry which is preliminary data.</text>
</comment>
<keyword evidence="6" id="KW-1185">Reference proteome</keyword>
<dbReference type="EMBL" id="SUMC01000026">
    <property type="protein sequence ID" value="TKA08979.1"/>
    <property type="molecule type" value="Genomic_DNA"/>
</dbReference>
<feature type="region of interest" description="Disordered" evidence="4">
    <location>
        <begin position="130"/>
        <end position="150"/>
    </location>
</feature>
<dbReference type="GO" id="GO:0015768">
    <property type="term" value="P:maltose transport"/>
    <property type="evidence" value="ECO:0007669"/>
    <property type="project" value="TreeGrafter"/>
</dbReference>
<dbReference type="Gene3D" id="3.40.190.10">
    <property type="entry name" value="Periplasmic binding protein-like II"/>
    <property type="match status" value="1"/>
</dbReference>
<dbReference type="GO" id="GO:0042956">
    <property type="term" value="P:maltodextrin transmembrane transport"/>
    <property type="evidence" value="ECO:0007669"/>
    <property type="project" value="TreeGrafter"/>
</dbReference>
<evidence type="ECO:0000256" key="4">
    <source>
        <dbReference type="SAM" id="MobiDB-lite"/>
    </source>
</evidence>
<evidence type="ECO:0000256" key="1">
    <source>
        <dbReference type="ARBA" id="ARBA00008520"/>
    </source>
</evidence>
<reference evidence="5 6" key="1">
    <citation type="submission" date="2019-04" db="EMBL/GenBank/DDBJ databases">
        <title>Streptomyces oryziradicis sp. nov., a novel actinomycete isolated from rhizosphere soil of rice (Oryza sativa L.).</title>
        <authorList>
            <person name="Li C."/>
        </authorList>
    </citation>
    <scope>NUCLEOTIDE SEQUENCE [LARGE SCALE GENOMIC DNA]</scope>
    <source>
        <strain evidence="5 6">NEAU-C40</strain>
    </source>
</reference>
<dbReference type="OrthoDB" id="1650177at2"/>
<dbReference type="Pfam" id="PF01547">
    <property type="entry name" value="SBP_bac_1"/>
    <property type="match status" value="1"/>
</dbReference>
<name>A0A4V5MZS7_9ACTN</name>
<gene>
    <name evidence="5" type="ORF">FCI23_25325</name>
</gene>
<dbReference type="Proteomes" id="UP000305778">
    <property type="component" value="Unassembled WGS sequence"/>
</dbReference>
<evidence type="ECO:0000256" key="2">
    <source>
        <dbReference type="ARBA" id="ARBA00022448"/>
    </source>
</evidence>
<dbReference type="PANTHER" id="PTHR30061">
    <property type="entry name" value="MALTOSE-BINDING PERIPLASMIC PROTEIN"/>
    <property type="match status" value="1"/>
</dbReference>
<dbReference type="PANTHER" id="PTHR30061:SF50">
    <property type="entry name" value="MALTOSE_MALTODEXTRIN-BINDING PERIPLASMIC PROTEIN"/>
    <property type="match status" value="1"/>
</dbReference>
<evidence type="ECO:0000256" key="3">
    <source>
        <dbReference type="ARBA" id="ARBA00022729"/>
    </source>
</evidence>
<comment type="similarity">
    <text evidence="1">Belongs to the bacterial solute-binding protein 1 family.</text>
</comment>
<keyword evidence="2" id="KW-0813">Transport</keyword>
<dbReference type="GO" id="GO:1901982">
    <property type="term" value="F:maltose binding"/>
    <property type="evidence" value="ECO:0007669"/>
    <property type="project" value="TreeGrafter"/>
</dbReference>
<evidence type="ECO:0000313" key="5">
    <source>
        <dbReference type="EMBL" id="TKA08979.1"/>
    </source>
</evidence>
<keyword evidence="3" id="KW-0732">Signal</keyword>
<sequence length="150" mass="16397">MSVAACSSDKTSVGGDGKASLTYGVWDVNQVPARKKIISAFEAKNPNIKVSVQLTPYNQYFTKLQAAATGGQAPDVFWMNGPNFQLYASNGVIKPLTDLKPDTSVHPGAYPTASWTWSDFDKARLRAGRGAVTPARHTHRPRRHTTHYHA</sequence>